<dbReference type="InterPro" id="IPR036844">
    <property type="entry name" value="Hint_dom_sf"/>
</dbReference>
<dbReference type="Proteomes" id="UP000721844">
    <property type="component" value="Unassembled WGS sequence"/>
</dbReference>
<dbReference type="AlphaFoldDB" id="A0A964E2K9"/>
<evidence type="ECO:0000259" key="1">
    <source>
        <dbReference type="Pfam" id="PF13403"/>
    </source>
</evidence>
<dbReference type="RefSeq" id="WP_227306358.1">
    <property type="nucleotide sequence ID" value="NZ_JAESVA010000002.1"/>
</dbReference>
<dbReference type="InterPro" id="IPR012332">
    <property type="entry name" value="Autotransporter_pectin_lyase_C"/>
</dbReference>
<dbReference type="Gene3D" id="2.170.16.10">
    <property type="entry name" value="Hedgehog/Intein (Hint) domain"/>
    <property type="match status" value="1"/>
</dbReference>
<organism evidence="2 3">
    <name type="scientific">Acidisoma cellulosilyticum</name>
    <dbReference type="NCBI Taxonomy" id="2802395"/>
    <lineage>
        <taxon>Bacteria</taxon>
        <taxon>Pseudomonadati</taxon>
        <taxon>Pseudomonadota</taxon>
        <taxon>Alphaproteobacteria</taxon>
        <taxon>Acetobacterales</taxon>
        <taxon>Acidocellaceae</taxon>
        <taxon>Acidisoma</taxon>
    </lineage>
</organism>
<reference evidence="2 3" key="1">
    <citation type="journal article" date="2021" name="Microorganisms">
        <title>Acidisoma silvae sp. nov. and Acidisomacellulosilytica sp. nov., Two Acidophilic Bacteria Isolated from Decaying Wood, Hydrolyzing Cellulose and Producing Poly-3-hydroxybutyrate.</title>
        <authorList>
            <person name="Mieszkin S."/>
            <person name="Pouder E."/>
            <person name="Uroz S."/>
            <person name="Simon-Colin C."/>
            <person name="Alain K."/>
        </authorList>
    </citation>
    <scope>NUCLEOTIDE SEQUENCE [LARGE SCALE GENOMIC DNA]</scope>
    <source>
        <strain evidence="2 3">HW T5.17</strain>
    </source>
</reference>
<feature type="domain" description="Hedgehog/Intein (Hint)" evidence="1">
    <location>
        <begin position="456"/>
        <end position="588"/>
    </location>
</feature>
<gene>
    <name evidence="2" type="ORF">ACELLULO517_05780</name>
</gene>
<evidence type="ECO:0000313" key="2">
    <source>
        <dbReference type="EMBL" id="MCB8879735.1"/>
    </source>
</evidence>
<proteinExistence type="predicted"/>
<name>A0A964E2K9_9PROT</name>
<sequence length="653" mass="65647">MSDIIVSSGQVVSGLTIGSTTSLDIMAGGSAVDLTVSGGTVTVDGGSASDITIIGGGTVFSEVSVTAGGSVVNTVVDYGGDLFLSGGFATSTTVSGGVLTLAAGGVARDTSVTDAALSSNGVAAGDLYILSGGTAVVTTVSAPAGPVGLLAEVILSSGGSAVSTTVFSGGALSVSSGGFISDTVLSGGNFFIQPTSIASGQILTDQVVSAFTYYEIEAGASATSLTIQGGGRVDVVNGAVVQDIALSGNGATPAYLGLYFGGLATSTTVKENATLRLVDGIASHTVVEDSIGQTAGEFVYSGGSTIDTSILSGGYLAVSSGGSAADLLVSGGDAVLTDGAVLDGVHLAEGDLTLGAGAVTTGDITLDGGATLIISGSEMPAAIVDNFQPSDEIDLATIAFSHGASARFDSGTGLLTVTEGGEHYELKLAGNYAHATFALRSDDGGSGSLLTVSLSCFAAGTRILAEQGLVAVEALRPEDKLRTPDGKLEPIVWIGSRHVDCRRHPRPSDILPVRIAAHAFGPGRPARDLFLSPDHAIYAEDVLIPVKYLINGSSIAQVDRDHIDYFHVELPQHGIILAEGLAVESYLDSGDRANFCEGASAVALHPVFGFGHHDSMLMLDALGYAPLRMIGPEVDRVRMRLLSGSGPERLASA</sequence>
<dbReference type="EMBL" id="JAESVA010000002">
    <property type="protein sequence ID" value="MCB8879735.1"/>
    <property type="molecule type" value="Genomic_DNA"/>
</dbReference>
<protein>
    <submittedName>
        <fullName evidence="2">Hint domain-containing protein</fullName>
    </submittedName>
</protein>
<dbReference type="Pfam" id="PF13403">
    <property type="entry name" value="Hint_2"/>
    <property type="match status" value="1"/>
</dbReference>
<accession>A0A964E2K9</accession>
<comment type="caution">
    <text evidence="2">The sequence shown here is derived from an EMBL/GenBank/DDBJ whole genome shotgun (WGS) entry which is preliminary data.</text>
</comment>
<dbReference type="InterPro" id="IPR028992">
    <property type="entry name" value="Hedgehog/Intein_dom"/>
</dbReference>
<dbReference type="Gene3D" id="2.160.20.20">
    <property type="match status" value="1"/>
</dbReference>
<dbReference type="SUPFAM" id="SSF51294">
    <property type="entry name" value="Hedgehog/intein (Hint) domain"/>
    <property type="match status" value="1"/>
</dbReference>
<keyword evidence="3" id="KW-1185">Reference proteome</keyword>
<dbReference type="InterPro" id="IPR030930">
    <property type="entry name" value="AIDA"/>
</dbReference>
<evidence type="ECO:0000313" key="3">
    <source>
        <dbReference type="Proteomes" id="UP000721844"/>
    </source>
</evidence>
<dbReference type="NCBIfam" id="TIGR04415">
    <property type="entry name" value="O_hepto_targRPT"/>
    <property type="match status" value="1"/>
</dbReference>